<evidence type="ECO:0000313" key="2">
    <source>
        <dbReference type="EMBL" id="KAH0565241.1"/>
    </source>
</evidence>
<protein>
    <submittedName>
        <fullName evidence="2">Uncharacterized protein</fullName>
    </submittedName>
</protein>
<accession>A0A9P8LGZ8</accession>
<keyword evidence="1" id="KW-0472">Membrane</keyword>
<dbReference type="EMBL" id="JAGHQM010000119">
    <property type="protein sequence ID" value="KAH0565241.1"/>
    <property type="molecule type" value="Genomic_DNA"/>
</dbReference>
<comment type="caution">
    <text evidence="2">The sequence shown here is derived from an EMBL/GenBank/DDBJ whole genome shotgun (WGS) entry which is preliminary data.</text>
</comment>
<sequence length="518" mass="54973">MRTLDGRSTVLGSPWGQYYKLEYGTDSAWEKSYCISQAVKSLEDAAEKVIEARNTSGSSATGGMFGGGAPPNLAFGAPSQAFQYQPSQSGFSSEFSGGFGSSQSQFALVGGTGMSSSQPVFGSSGPLGPSMRKSAFSFGQDSSPRAAATGGLFGMIQGEPSASLFGGTGAKTGGTVTIEHYALMETPAYPPAAVTGMLLQDWFVGGNDNLENASIASLDKTETLRALLSAISQPGFKVLLSVKLANHKPDILHISCACAYAIKILHRQGLEYFDTVLVNAPASVLLDIALFARGSLIGTAIEHRVLQAAGIALTTPEPKDAKEVTYARAVAVMVARNISQFYKDTPAKNEGERAGLLEKRIATLIKNVFETPVTPALNHRAAITAAAALCALVLAGALTFADELQQRREKNQQRAELAVSAVLSCIGFAVPVPYFAAANGLAPILGTLIVRHIWKPRDPGLKSALVVQALQTVLWPLVRRREVLPVGLAGLSFEEVSEFKMFFELTLQSAWIGYWQRA</sequence>
<feature type="transmembrane region" description="Helical" evidence="1">
    <location>
        <begin position="381"/>
        <end position="401"/>
    </location>
</feature>
<proteinExistence type="predicted"/>
<keyword evidence="1" id="KW-0812">Transmembrane</keyword>
<dbReference type="AlphaFoldDB" id="A0A9P8LGZ8"/>
<organism evidence="2 3">
    <name type="scientific">Trichoglossum hirsutum</name>
    <dbReference type="NCBI Taxonomy" id="265104"/>
    <lineage>
        <taxon>Eukaryota</taxon>
        <taxon>Fungi</taxon>
        <taxon>Dikarya</taxon>
        <taxon>Ascomycota</taxon>
        <taxon>Pezizomycotina</taxon>
        <taxon>Geoglossomycetes</taxon>
        <taxon>Geoglossales</taxon>
        <taxon>Geoglossaceae</taxon>
        <taxon>Trichoglossum</taxon>
    </lineage>
</organism>
<feature type="transmembrane region" description="Helical" evidence="1">
    <location>
        <begin position="413"/>
        <end position="430"/>
    </location>
</feature>
<evidence type="ECO:0000256" key="1">
    <source>
        <dbReference type="SAM" id="Phobius"/>
    </source>
</evidence>
<keyword evidence="3" id="KW-1185">Reference proteome</keyword>
<evidence type="ECO:0000313" key="3">
    <source>
        <dbReference type="Proteomes" id="UP000750711"/>
    </source>
</evidence>
<dbReference type="Proteomes" id="UP000750711">
    <property type="component" value="Unassembled WGS sequence"/>
</dbReference>
<keyword evidence="1" id="KW-1133">Transmembrane helix</keyword>
<reference evidence="2" key="1">
    <citation type="submission" date="2021-03" db="EMBL/GenBank/DDBJ databases">
        <title>Comparative genomics and phylogenomic investigation of the class Geoglossomycetes provide insights into ecological specialization and systematics.</title>
        <authorList>
            <person name="Melie T."/>
            <person name="Pirro S."/>
            <person name="Miller A.N."/>
            <person name="Quandt A."/>
        </authorList>
    </citation>
    <scope>NUCLEOTIDE SEQUENCE</scope>
    <source>
        <strain evidence="2">CAQ_001_2017</strain>
    </source>
</reference>
<name>A0A9P8LGZ8_9PEZI</name>
<gene>
    <name evidence="2" type="ORF">GP486_001369</name>
</gene>